<evidence type="ECO:0000313" key="3">
    <source>
        <dbReference type="Proteomes" id="UP000476030"/>
    </source>
</evidence>
<dbReference type="Gene3D" id="1.10.3990.20">
    <property type="entry name" value="protein bp1543"/>
    <property type="match status" value="1"/>
</dbReference>
<sequence>MNKEPVTAGTVSTDILKHSVSIAGHRTSVSLERKFWELFQESARRRGISVNELITEIDASRRGNLSSAIRLYVLEELLEQASPKISSF</sequence>
<dbReference type="Proteomes" id="UP000476030">
    <property type="component" value="Unassembled WGS sequence"/>
</dbReference>
<dbReference type="EMBL" id="WTUW01000001">
    <property type="protein sequence ID" value="MZR30155.1"/>
    <property type="molecule type" value="Genomic_DNA"/>
</dbReference>
<protein>
    <submittedName>
        <fullName evidence="2">Aryl-sulfate sulfotransferase</fullName>
    </submittedName>
</protein>
<comment type="caution">
    <text evidence="2">The sequence shown here is derived from an EMBL/GenBank/DDBJ whole genome shotgun (WGS) entry which is preliminary data.</text>
</comment>
<evidence type="ECO:0000313" key="2">
    <source>
        <dbReference type="EMBL" id="MZR30155.1"/>
    </source>
</evidence>
<dbReference type="GO" id="GO:0016740">
    <property type="term" value="F:transferase activity"/>
    <property type="evidence" value="ECO:0007669"/>
    <property type="project" value="UniProtKB-KW"/>
</dbReference>
<dbReference type="AlphaFoldDB" id="A0A6L8W4V9"/>
<proteinExistence type="predicted"/>
<dbReference type="InterPro" id="IPR038268">
    <property type="entry name" value="RHH_sf"/>
</dbReference>
<name>A0A6L8W4V9_9PROT</name>
<dbReference type="InterPro" id="IPR027373">
    <property type="entry name" value="RHH_dom"/>
</dbReference>
<evidence type="ECO:0000259" key="1">
    <source>
        <dbReference type="Pfam" id="PF13467"/>
    </source>
</evidence>
<gene>
    <name evidence="2" type="ORF">GQE98_05835</name>
</gene>
<feature type="domain" description="Ribbon-helix-helix" evidence="1">
    <location>
        <begin position="17"/>
        <end position="76"/>
    </location>
</feature>
<reference evidence="2 3" key="1">
    <citation type="submission" date="2019-12" db="EMBL/GenBank/DDBJ databases">
        <title>Snethiella sp. nov. sp. isolated from sea sand.</title>
        <authorList>
            <person name="Kim J."/>
            <person name="Jeong S.E."/>
            <person name="Jung H.S."/>
            <person name="Jeon C.O."/>
        </authorList>
    </citation>
    <scope>NUCLEOTIDE SEQUENCE [LARGE SCALE GENOMIC DNA]</scope>
    <source>
        <strain evidence="2 3">DP05</strain>
    </source>
</reference>
<organism evidence="2 3">
    <name type="scientific">Sneathiella litorea</name>
    <dbReference type="NCBI Taxonomy" id="2606216"/>
    <lineage>
        <taxon>Bacteria</taxon>
        <taxon>Pseudomonadati</taxon>
        <taxon>Pseudomonadota</taxon>
        <taxon>Alphaproteobacteria</taxon>
        <taxon>Sneathiellales</taxon>
        <taxon>Sneathiellaceae</taxon>
        <taxon>Sneathiella</taxon>
    </lineage>
</organism>
<accession>A0A6L8W4V9</accession>
<keyword evidence="2" id="KW-0808">Transferase</keyword>
<dbReference type="Pfam" id="PF13467">
    <property type="entry name" value="RHH_4"/>
    <property type="match status" value="1"/>
</dbReference>
<keyword evidence="3" id="KW-1185">Reference proteome</keyword>